<evidence type="ECO:0000256" key="4">
    <source>
        <dbReference type="ARBA" id="ARBA00023008"/>
    </source>
</evidence>
<dbReference type="CDD" id="cd13854">
    <property type="entry name" value="CuRO_1_MaLCC_like"/>
    <property type="match status" value="1"/>
</dbReference>
<evidence type="ECO:0000313" key="9">
    <source>
        <dbReference type="EMBL" id="KAK0511951.1"/>
    </source>
</evidence>
<proteinExistence type="inferred from homology"/>
<dbReference type="PROSITE" id="PS00080">
    <property type="entry name" value="MULTICOPPER_OXIDASE2"/>
    <property type="match status" value="1"/>
</dbReference>
<keyword evidence="3" id="KW-0560">Oxidoreductase</keyword>
<dbReference type="AlphaFoldDB" id="A0AA39R0R9"/>
<dbReference type="InterPro" id="IPR011707">
    <property type="entry name" value="Cu-oxidase-like_N"/>
</dbReference>
<comment type="caution">
    <text evidence="9">The sequence shown here is derived from an EMBL/GenBank/DDBJ whole genome shotgun (WGS) entry which is preliminary data.</text>
</comment>
<dbReference type="InterPro" id="IPR002355">
    <property type="entry name" value="Cu_oxidase_Cu_BS"/>
</dbReference>
<evidence type="ECO:0000259" key="8">
    <source>
        <dbReference type="Pfam" id="PF07732"/>
    </source>
</evidence>
<organism evidence="9 10">
    <name type="scientific">Cladonia borealis</name>
    <dbReference type="NCBI Taxonomy" id="184061"/>
    <lineage>
        <taxon>Eukaryota</taxon>
        <taxon>Fungi</taxon>
        <taxon>Dikarya</taxon>
        <taxon>Ascomycota</taxon>
        <taxon>Pezizomycotina</taxon>
        <taxon>Lecanoromycetes</taxon>
        <taxon>OSLEUM clade</taxon>
        <taxon>Lecanoromycetidae</taxon>
        <taxon>Lecanorales</taxon>
        <taxon>Lecanorineae</taxon>
        <taxon>Cladoniaceae</taxon>
        <taxon>Cladonia</taxon>
    </lineage>
</organism>
<dbReference type="Pfam" id="PF07732">
    <property type="entry name" value="Cu-oxidase_3"/>
    <property type="match status" value="1"/>
</dbReference>
<evidence type="ECO:0000256" key="5">
    <source>
        <dbReference type="SAM" id="SignalP"/>
    </source>
</evidence>
<feature type="signal peptide" evidence="5">
    <location>
        <begin position="1"/>
        <end position="20"/>
    </location>
</feature>
<comment type="similarity">
    <text evidence="1">Belongs to the multicopper oxidase family.</text>
</comment>
<evidence type="ECO:0000259" key="7">
    <source>
        <dbReference type="Pfam" id="PF07731"/>
    </source>
</evidence>
<keyword evidence="10" id="KW-1185">Reference proteome</keyword>
<dbReference type="SUPFAM" id="SSF49503">
    <property type="entry name" value="Cupredoxins"/>
    <property type="match status" value="3"/>
</dbReference>
<evidence type="ECO:0000256" key="1">
    <source>
        <dbReference type="ARBA" id="ARBA00010609"/>
    </source>
</evidence>
<dbReference type="GO" id="GO:0005507">
    <property type="term" value="F:copper ion binding"/>
    <property type="evidence" value="ECO:0007669"/>
    <property type="project" value="InterPro"/>
</dbReference>
<dbReference type="GO" id="GO:0016491">
    <property type="term" value="F:oxidoreductase activity"/>
    <property type="evidence" value="ECO:0007669"/>
    <property type="project" value="UniProtKB-KW"/>
</dbReference>
<feature type="chain" id="PRO_5041431883" description="Laccase" evidence="5">
    <location>
        <begin position="21"/>
        <end position="653"/>
    </location>
</feature>
<accession>A0AA39R0R9</accession>
<dbReference type="InterPro" id="IPR011706">
    <property type="entry name" value="Cu-oxidase_C"/>
</dbReference>
<dbReference type="Gene3D" id="2.60.40.420">
    <property type="entry name" value="Cupredoxins - blue copper proteins"/>
    <property type="match status" value="3"/>
</dbReference>
<dbReference type="InterPro" id="IPR045087">
    <property type="entry name" value="Cu-oxidase_fam"/>
</dbReference>
<dbReference type="PANTHER" id="PTHR11709">
    <property type="entry name" value="MULTI-COPPER OXIDASE"/>
    <property type="match status" value="1"/>
</dbReference>
<reference evidence="9" key="1">
    <citation type="submission" date="2023-03" db="EMBL/GenBank/DDBJ databases">
        <title>Complete genome of Cladonia borealis.</title>
        <authorList>
            <person name="Park H."/>
        </authorList>
    </citation>
    <scope>NUCLEOTIDE SEQUENCE</scope>
    <source>
        <strain evidence="9">ANT050790</strain>
    </source>
</reference>
<evidence type="ECO:0000256" key="2">
    <source>
        <dbReference type="ARBA" id="ARBA00022723"/>
    </source>
</evidence>
<feature type="domain" description="Plastocyanin-like" evidence="8">
    <location>
        <begin position="126"/>
        <end position="236"/>
    </location>
</feature>
<dbReference type="Proteomes" id="UP001166286">
    <property type="component" value="Unassembled WGS sequence"/>
</dbReference>
<dbReference type="PROSITE" id="PS00079">
    <property type="entry name" value="MULTICOPPER_OXIDASE1"/>
    <property type="match status" value="1"/>
</dbReference>
<dbReference type="EMBL" id="JAFEKC020000011">
    <property type="protein sequence ID" value="KAK0511951.1"/>
    <property type="molecule type" value="Genomic_DNA"/>
</dbReference>
<evidence type="ECO:0000259" key="6">
    <source>
        <dbReference type="Pfam" id="PF00394"/>
    </source>
</evidence>
<keyword evidence="5" id="KW-0732">Signal</keyword>
<evidence type="ECO:0000256" key="3">
    <source>
        <dbReference type="ARBA" id="ARBA00023002"/>
    </source>
</evidence>
<dbReference type="CDD" id="cd13880">
    <property type="entry name" value="CuRO_2_MaLCC_like"/>
    <property type="match status" value="1"/>
</dbReference>
<keyword evidence="4" id="KW-0186">Copper</keyword>
<dbReference type="CDD" id="cd13901">
    <property type="entry name" value="CuRO_3_MaLCC_like"/>
    <property type="match status" value="1"/>
</dbReference>
<dbReference type="InterPro" id="IPR033138">
    <property type="entry name" value="Cu_oxidase_CS"/>
</dbReference>
<evidence type="ECO:0008006" key="11">
    <source>
        <dbReference type="Google" id="ProtNLM"/>
    </source>
</evidence>
<feature type="domain" description="Plastocyanin-like" evidence="7">
    <location>
        <begin position="499"/>
        <end position="608"/>
    </location>
</feature>
<sequence>MHLPDSWLKCLVSFLDVVTLSSFSHKPSTQQALQAQDVVHENIRPPGKGPIFYPPYPPEDPPPPDVAIQCDYSAMKGWKNCNDKHDRGCWLKGPEGQSFSIDTNYEQDWPIGIKRSYVLDVSEMALAPDGVSMPYGKVFNGSYPGPWIQACWGDEIEITVRNNLWYNGTTIHWHGLRQWNTVEMDGVNGVTQCPIAPGENFTYTFMALQYGSSWYHSHYSLQYADGLAGPMTIYGPSTAPYDDAIEPILMTDWNHRSAFQDWAFSQFAPMTNILLNGKGRYNFVNPKKPNLPIGQPERYSKVFKRYRRYLLRLINTSLDTTFIFSIDGHNVTVIGADFVPIEPYSTSSVLVAIGQRYHVIVEANPLVESSDGNYWMRTSPADGCSTFPSKPDNRTGIIRYNAENTNDPTSSENNFPTACSDEPYESLIPKLKWTVGPPANEEALCPLRVRLTTHPEKKNRWNAYLDPLWLNFSEPTIFNLDPPSGAYPKYLDVVTQDHQEDSWIYLVITLQKGPKKPGIFQPGGHPIHFHGHDFALLAQSSDPYPGSLAEINDTLKTNNPPRRDVVLLPTGGYIVIAFKADNPGPWLLHCHIAWHASSGLAFQILENKDRMRITPKDRKAMEYTCAKWNKWVGNTTNLWNTTAADEFQDDSGI</sequence>
<evidence type="ECO:0000313" key="10">
    <source>
        <dbReference type="Proteomes" id="UP001166286"/>
    </source>
</evidence>
<gene>
    <name evidence="9" type="ORF">JMJ35_005079</name>
</gene>
<dbReference type="FunFam" id="2.60.40.420:FF:000021">
    <property type="entry name" value="Extracellular dihydrogeodin oxidase/laccase"/>
    <property type="match status" value="1"/>
</dbReference>
<keyword evidence="2" id="KW-0479">Metal-binding</keyword>
<feature type="domain" description="Plastocyanin-like" evidence="6">
    <location>
        <begin position="247"/>
        <end position="401"/>
    </location>
</feature>
<dbReference type="Pfam" id="PF07731">
    <property type="entry name" value="Cu-oxidase_2"/>
    <property type="match status" value="1"/>
</dbReference>
<dbReference type="PANTHER" id="PTHR11709:SF71">
    <property type="entry name" value="OXIDOREDUCTASE TPCJ"/>
    <property type="match status" value="1"/>
</dbReference>
<protein>
    <recommendedName>
        <fullName evidence="11">Laccase</fullName>
    </recommendedName>
</protein>
<dbReference type="InterPro" id="IPR008972">
    <property type="entry name" value="Cupredoxin"/>
</dbReference>
<name>A0AA39R0R9_9LECA</name>
<dbReference type="InterPro" id="IPR001117">
    <property type="entry name" value="Cu-oxidase_2nd"/>
</dbReference>
<dbReference type="FunFam" id="2.60.40.420:FF:000045">
    <property type="entry name" value="Laccase 2"/>
    <property type="match status" value="1"/>
</dbReference>
<dbReference type="Pfam" id="PF00394">
    <property type="entry name" value="Cu-oxidase"/>
    <property type="match status" value="1"/>
</dbReference>